<dbReference type="Pfam" id="PF04430">
    <property type="entry name" value="DUF498"/>
    <property type="match status" value="1"/>
</dbReference>
<sequence length="122" mass="13511">MRLTQDDRGRQFVIRGFSESHVTVNDQELRQPFLLTPDTLHAEVPVDELDALSVEGESLLLRDEPEVVIIGTGARTRMGPASLSAALMRQGVGIEYMDTAAALRTYTVLASELRRVSLLVFL</sequence>
<dbReference type="RefSeq" id="WP_136866211.1">
    <property type="nucleotide sequence ID" value="NZ_CP046415.1"/>
</dbReference>
<dbReference type="SUPFAM" id="SSF64076">
    <property type="entry name" value="MTH938-like"/>
    <property type="match status" value="1"/>
</dbReference>
<dbReference type="PANTHER" id="PTHR21192:SF2">
    <property type="entry name" value="NADH DEHYDROGENASE [UBIQUINONE] 1 ALPHA SUBCOMPLEX ASSEMBLY FACTOR 3"/>
    <property type="match status" value="1"/>
</dbReference>
<dbReference type="InterPro" id="IPR007523">
    <property type="entry name" value="NDUFAF3/AAMDC"/>
</dbReference>
<dbReference type="KEGG" id="ghl:GM160_05890"/>
<dbReference type="InterPro" id="IPR036748">
    <property type="entry name" value="MTH938-like_sf"/>
</dbReference>
<dbReference type="PANTHER" id="PTHR21192">
    <property type="entry name" value="NUCLEAR PROTEIN E3-3"/>
    <property type="match status" value="1"/>
</dbReference>
<proteinExistence type="predicted"/>
<evidence type="ECO:0000313" key="2">
    <source>
        <dbReference type="Proteomes" id="UP000427716"/>
    </source>
</evidence>
<dbReference type="AlphaFoldDB" id="A0A6I6CYJ9"/>
<accession>A0A6I6CYJ9</accession>
<gene>
    <name evidence="1" type="ORF">GM160_05890</name>
</gene>
<protein>
    <recommendedName>
        <fullName evidence="3">Mth938-like domain-containing protein</fullName>
    </recommendedName>
</protein>
<evidence type="ECO:0008006" key="3">
    <source>
        <dbReference type="Google" id="ProtNLM"/>
    </source>
</evidence>
<reference evidence="1 2" key="1">
    <citation type="submission" date="2019-11" db="EMBL/GenBank/DDBJ databases">
        <authorList>
            <person name="Zhang J."/>
            <person name="Sun C."/>
        </authorList>
    </citation>
    <scope>NUCLEOTIDE SEQUENCE [LARGE SCALE GENOMIC DNA]</scope>
    <source>
        <strain evidence="2">sp2</strain>
    </source>
</reference>
<organism evidence="1 2">
    <name type="scientific">Guyparkeria halophila</name>
    <dbReference type="NCBI Taxonomy" id="47960"/>
    <lineage>
        <taxon>Bacteria</taxon>
        <taxon>Pseudomonadati</taxon>
        <taxon>Pseudomonadota</taxon>
        <taxon>Gammaproteobacteria</taxon>
        <taxon>Chromatiales</taxon>
        <taxon>Thioalkalibacteraceae</taxon>
        <taxon>Guyparkeria</taxon>
    </lineage>
</organism>
<dbReference type="Gene3D" id="3.40.1230.10">
    <property type="entry name" value="MTH938-like"/>
    <property type="match status" value="1"/>
</dbReference>
<keyword evidence="2" id="KW-1185">Reference proteome</keyword>
<dbReference type="EMBL" id="CP046415">
    <property type="protein sequence ID" value="QGT78470.1"/>
    <property type="molecule type" value="Genomic_DNA"/>
</dbReference>
<dbReference type="Proteomes" id="UP000427716">
    <property type="component" value="Chromosome"/>
</dbReference>
<evidence type="ECO:0000313" key="1">
    <source>
        <dbReference type="EMBL" id="QGT78470.1"/>
    </source>
</evidence>
<name>A0A6I6CYJ9_9GAMM</name>